<evidence type="ECO:0000313" key="2">
    <source>
        <dbReference type="EMBL" id="JAG92029.1"/>
    </source>
</evidence>
<name>A0A0C9S4B3_AMBAM</name>
<proteinExistence type="evidence at transcript level"/>
<feature type="signal peptide" evidence="1">
    <location>
        <begin position="1"/>
        <end position="15"/>
    </location>
</feature>
<reference evidence="2" key="1">
    <citation type="journal article" date="2015" name="PLoS ONE">
        <title>An Insight into the Sialome of the Lone Star Tick, Amblyomma americanum, with a Glimpse on Its Time Dependent Gene Expression.</title>
        <authorList>
            <person name="Karim S."/>
            <person name="Ribeiro J.M."/>
        </authorList>
    </citation>
    <scope>NUCLEOTIDE SEQUENCE</scope>
    <source>
        <tissue evidence="2">Salivary gland</tissue>
    </source>
</reference>
<feature type="non-terminal residue" evidence="2">
    <location>
        <position position="127"/>
    </location>
</feature>
<feature type="chain" id="PRO_5012226882" description="Secreted protein" evidence="1">
    <location>
        <begin position="16"/>
        <end position="127"/>
    </location>
</feature>
<evidence type="ECO:0000256" key="1">
    <source>
        <dbReference type="SAM" id="SignalP"/>
    </source>
</evidence>
<dbReference type="AlphaFoldDB" id="A0A0C9S4B3"/>
<organism evidence="2">
    <name type="scientific">Amblyomma americanum</name>
    <name type="common">Lone star tick</name>
    <dbReference type="NCBI Taxonomy" id="6943"/>
    <lineage>
        <taxon>Eukaryota</taxon>
        <taxon>Metazoa</taxon>
        <taxon>Ecdysozoa</taxon>
        <taxon>Arthropoda</taxon>
        <taxon>Chelicerata</taxon>
        <taxon>Arachnida</taxon>
        <taxon>Acari</taxon>
        <taxon>Parasitiformes</taxon>
        <taxon>Ixodida</taxon>
        <taxon>Ixodoidea</taxon>
        <taxon>Ixodidae</taxon>
        <taxon>Amblyomminae</taxon>
        <taxon>Amblyomma</taxon>
    </lineage>
</organism>
<accession>A0A0C9S4B3</accession>
<dbReference type="EMBL" id="GBZX01000711">
    <property type="protein sequence ID" value="JAG92029.1"/>
    <property type="molecule type" value="mRNA"/>
</dbReference>
<protein>
    <recommendedName>
        <fullName evidence="3">Secreted protein</fullName>
    </recommendedName>
</protein>
<keyword evidence="1" id="KW-0732">Signal</keyword>
<evidence type="ECO:0008006" key="3">
    <source>
        <dbReference type="Google" id="ProtNLM"/>
    </source>
</evidence>
<sequence>MLAWLAAQLLGVVGGHVREVPNDINKSIVTWVAKLISTNLLIELGQPEHGYNVWVGIIHSYLQSCCTILILGVLVSSMLQQEAHLPCVPQQRRHVERRAPIFISIIGFGTIQEQEFTGHDRTTLDGL</sequence>